<dbReference type="EMBL" id="AP012273">
    <property type="protein sequence ID" value="BAO43615.1"/>
    <property type="molecule type" value="Genomic_DNA"/>
</dbReference>
<dbReference type="KEGG" id="tbn:TBH_C0677"/>
<proteinExistence type="predicted"/>
<accession>A0A7U6JHW1</accession>
<evidence type="ECO:0000313" key="1">
    <source>
        <dbReference type="EMBL" id="BAO43615.1"/>
    </source>
</evidence>
<organism evidence="1 2">
    <name type="scientific">Thiolapillus brandeum</name>
    <dbReference type="NCBI Taxonomy" id="1076588"/>
    <lineage>
        <taxon>Bacteria</taxon>
        <taxon>Pseudomonadati</taxon>
        <taxon>Pseudomonadota</taxon>
        <taxon>Gammaproteobacteria</taxon>
        <taxon>Chromatiales</taxon>
        <taxon>Sedimenticolaceae</taxon>
        <taxon>Thiolapillus</taxon>
    </lineage>
</organism>
<protein>
    <submittedName>
        <fullName evidence="1">Uncharacterized protein</fullName>
    </submittedName>
</protein>
<sequence>MMGCSFWYVLDLQGEGDAGNTGSLPSVLLLHREVLMSREDRKSVATSDVPTSLPAHRFRMTPREGGNAGNVGNISSALLLHREVLMSREDRKSVATSEVPTSLPAHRFRMTPREGGNAGNVGNISSALLTRCTYIPAGKNPARGRVLVGC</sequence>
<keyword evidence="2" id="KW-1185">Reference proteome</keyword>
<evidence type="ECO:0000313" key="2">
    <source>
        <dbReference type="Proteomes" id="UP000031631"/>
    </source>
</evidence>
<dbReference type="Proteomes" id="UP000031631">
    <property type="component" value="Chromosome"/>
</dbReference>
<dbReference type="AlphaFoldDB" id="A0A7U6JHW1"/>
<gene>
    <name evidence="1" type="ORF">TBH_C0677</name>
</gene>
<reference evidence="1 2" key="1">
    <citation type="journal article" date="2014" name="PLoS ONE">
        <title>Physiological and genomic features of a novel sulfur-oxidizing gammaproteobacterium belonging to a previously uncultivated symbiotic lineage isolated from a hydrothermal vent.</title>
        <authorList>
            <person name="Nunoura T."/>
            <person name="Takaki Y."/>
            <person name="Kazama H."/>
            <person name="Kakuta J."/>
            <person name="Shimamura S."/>
            <person name="Makita H."/>
            <person name="Hirai M."/>
            <person name="Miyazaki M."/>
            <person name="Takai K."/>
        </authorList>
    </citation>
    <scope>NUCLEOTIDE SEQUENCE [LARGE SCALE GENOMIC DNA]</scope>
    <source>
        <strain evidence="1 2">Hiromi1</strain>
    </source>
</reference>
<dbReference type="RefSeq" id="WP_041065508.1">
    <property type="nucleotide sequence ID" value="NZ_AP012273.1"/>
</dbReference>
<name>A0A7U6JHW1_9GAMM</name>